<name>A0A081EUY3_9EURY</name>
<protein>
    <recommendedName>
        <fullName evidence="2">Mononegavirus-type SAM-dependent 2'-O-MTase domain-containing protein</fullName>
    </recommendedName>
</protein>
<dbReference type="RefSeq" id="WP_050023452.1">
    <property type="nucleotide sequence ID" value="NZ_JNFH02000005.1"/>
</dbReference>
<evidence type="ECO:0000256" key="1">
    <source>
        <dbReference type="SAM" id="Phobius"/>
    </source>
</evidence>
<evidence type="ECO:0000313" key="3">
    <source>
        <dbReference type="EMBL" id="KDS91221.1"/>
    </source>
</evidence>
<dbReference type="InterPro" id="IPR025786">
    <property type="entry name" value="Mononega_L_MeTrfase"/>
</dbReference>
<keyword evidence="1" id="KW-1133">Transmembrane helix</keyword>
<dbReference type="EMBL" id="JNFH02000005">
    <property type="protein sequence ID" value="KDS91221.1"/>
    <property type="molecule type" value="Genomic_DNA"/>
</dbReference>
<keyword evidence="1" id="KW-0812">Transmembrane</keyword>
<organism evidence="3 4">
    <name type="scientific">Halorubrum saccharovorum</name>
    <dbReference type="NCBI Taxonomy" id="2248"/>
    <lineage>
        <taxon>Archaea</taxon>
        <taxon>Methanobacteriati</taxon>
        <taxon>Methanobacteriota</taxon>
        <taxon>Stenosarchaea group</taxon>
        <taxon>Halobacteria</taxon>
        <taxon>Halobacteriales</taxon>
        <taxon>Haloferacaceae</taxon>
        <taxon>Halorubrum</taxon>
    </lineage>
</organism>
<evidence type="ECO:0000313" key="4">
    <source>
        <dbReference type="Proteomes" id="UP000053331"/>
    </source>
</evidence>
<gene>
    <name evidence="3" type="ORF">FK85_04975</name>
</gene>
<proteinExistence type="predicted"/>
<dbReference type="OrthoDB" id="327186at2157"/>
<feature type="transmembrane region" description="Helical" evidence="1">
    <location>
        <begin position="43"/>
        <end position="64"/>
    </location>
</feature>
<dbReference type="Proteomes" id="UP000053331">
    <property type="component" value="Unassembled WGS sequence"/>
</dbReference>
<feature type="domain" description="Mononegavirus-type SAM-dependent 2'-O-MTase" evidence="2">
    <location>
        <begin position="52"/>
        <end position="73"/>
    </location>
</feature>
<keyword evidence="4" id="KW-1185">Reference proteome</keyword>
<keyword evidence="1" id="KW-0472">Membrane</keyword>
<sequence length="73" mass="8035">MRDRLTSDLGVYALSGLFSLVVFAVALGILARTLPDGLGSRQLVGLVFGYLLFIGAYTTAWYIYSEIDSREEI</sequence>
<accession>A0A081EUY3</accession>
<comment type="caution">
    <text evidence="3">The sequence shown here is derived from an EMBL/GenBank/DDBJ whole genome shotgun (WGS) entry which is preliminary data.</text>
</comment>
<dbReference type="AlphaFoldDB" id="A0A081EUY3"/>
<reference evidence="3 4" key="1">
    <citation type="journal article" date="2015" name="Genome Announc.">
        <title>Draft genome sequence of a Halorubrum H3 strain isolated from the burlinskoye salt lake (Altai Krai, Russia).</title>
        <authorList>
            <person name="Rozanov A.S."/>
            <person name="Bryanskaya A.V."/>
            <person name="Malup T.K."/>
            <person name="Kotenko A.V."/>
            <person name="Peltek S.E."/>
        </authorList>
    </citation>
    <scope>NUCLEOTIDE SEQUENCE [LARGE SCALE GENOMIC DNA]</scope>
    <source>
        <strain evidence="3 4">H3</strain>
    </source>
</reference>
<evidence type="ECO:0000259" key="2">
    <source>
        <dbReference type="PROSITE" id="PS51590"/>
    </source>
</evidence>
<dbReference type="PROSITE" id="PS51590">
    <property type="entry name" value="SAM_MT_MNV_L"/>
    <property type="match status" value="1"/>
</dbReference>
<feature type="transmembrane region" description="Helical" evidence="1">
    <location>
        <begin position="12"/>
        <end position="31"/>
    </location>
</feature>